<dbReference type="AlphaFoldDB" id="A0A371GNQ1"/>
<proteinExistence type="predicted"/>
<protein>
    <recommendedName>
        <fullName evidence="1">Reverse transcriptase domain-containing protein</fullName>
    </recommendedName>
</protein>
<gene>
    <name evidence="2" type="ORF">CR513_25704</name>
</gene>
<dbReference type="Gene3D" id="3.10.10.10">
    <property type="entry name" value="HIV Type 1 Reverse Transcriptase, subunit A, domain 1"/>
    <property type="match status" value="1"/>
</dbReference>
<sequence>MLGLGRKIVEHKLPLLLDSILLRRMKPEVVLKIKEEVEKQWNTGFFLVAKYPQWVANIVPVSKKDEKVWMDLNKASPKDNFPLSHIDMLVDNTAEHAFFSFIDSFSRYNQIQMSLEDREKTMFITLWDTFYYKVMTFRLKNAGTTYQRAMVALFHDMMHKEIEVYMDDMIVKSKTLGQHMKDLWKLNPAKCAFGVKSRKLLSFVVNERGIEVDLDKVKAIREMSASRTKSESKLYSPFHLPANSNMRANVQAHLQKTKDGLEFGVTRGLRKDKKVFRKTSRPRPSSTREARNLILNGARRVHGLCLRIARCHRKERTGHLLTQQIIYRLLRQYMLAHTTWLISKTDPIKYIFEKLALMGRIER</sequence>
<dbReference type="OrthoDB" id="101614at2759"/>
<evidence type="ECO:0000259" key="1">
    <source>
        <dbReference type="Pfam" id="PF00078"/>
    </source>
</evidence>
<dbReference type="SUPFAM" id="SSF56672">
    <property type="entry name" value="DNA/RNA polymerases"/>
    <property type="match status" value="1"/>
</dbReference>
<evidence type="ECO:0000313" key="3">
    <source>
        <dbReference type="Proteomes" id="UP000257109"/>
    </source>
</evidence>
<keyword evidence="3" id="KW-1185">Reference proteome</keyword>
<dbReference type="Pfam" id="PF00078">
    <property type="entry name" value="RVT_1"/>
    <property type="match status" value="1"/>
</dbReference>
<dbReference type="InterPro" id="IPR000477">
    <property type="entry name" value="RT_dom"/>
</dbReference>
<reference evidence="2" key="1">
    <citation type="submission" date="2018-05" db="EMBL/GenBank/DDBJ databases">
        <title>Draft genome of Mucuna pruriens seed.</title>
        <authorList>
            <person name="Nnadi N.E."/>
            <person name="Vos R."/>
            <person name="Hasami M.H."/>
            <person name="Devisetty U.K."/>
            <person name="Aguiy J.C."/>
        </authorList>
    </citation>
    <scope>NUCLEOTIDE SEQUENCE [LARGE SCALE GENOMIC DNA]</scope>
    <source>
        <strain evidence="2">JCA_2017</strain>
    </source>
</reference>
<dbReference type="CDD" id="cd01647">
    <property type="entry name" value="RT_LTR"/>
    <property type="match status" value="1"/>
</dbReference>
<feature type="non-terminal residue" evidence="2">
    <location>
        <position position="1"/>
    </location>
</feature>
<comment type="caution">
    <text evidence="2">The sequence shown here is derived from an EMBL/GenBank/DDBJ whole genome shotgun (WGS) entry which is preliminary data.</text>
</comment>
<accession>A0A371GNQ1</accession>
<dbReference type="Gene3D" id="3.30.70.270">
    <property type="match status" value="1"/>
</dbReference>
<dbReference type="PANTHER" id="PTHR24559">
    <property type="entry name" value="TRANSPOSON TY3-I GAG-POL POLYPROTEIN"/>
    <property type="match status" value="1"/>
</dbReference>
<dbReference type="Proteomes" id="UP000257109">
    <property type="component" value="Unassembled WGS sequence"/>
</dbReference>
<evidence type="ECO:0000313" key="2">
    <source>
        <dbReference type="EMBL" id="RDX92191.1"/>
    </source>
</evidence>
<dbReference type="PANTHER" id="PTHR24559:SF457">
    <property type="entry name" value="RNA-DIRECTED DNA POLYMERASE HOMOLOG"/>
    <property type="match status" value="1"/>
</dbReference>
<dbReference type="EMBL" id="QJKJ01004929">
    <property type="protein sequence ID" value="RDX92191.1"/>
    <property type="molecule type" value="Genomic_DNA"/>
</dbReference>
<organism evidence="2 3">
    <name type="scientific">Mucuna pruriens</name>
    <name type="common">Velvet bean</name>
    <name type="synonym">Dolichos pruriens</name>
    <dbReference type="NCBI Taxonomy" id="157652"/>
    <lineage>
        <taxon>Eukaryota</taxon>
        <taxon>Viridiplantae</taxon>
        <taxon>Streptophyta</taxon>
        <taxon>Embryophyta</taxon>
        <taxon>Tracheophyta</taxon>
        <taxon>Spermatophyta</taxon>
        <taxon>Magnoliopsida</taxon>
        <taxon>eudicotyledons</taxon>
        <taxon>Gunneridae</taxon>
        <taxon>Pentapetalae</taxon>
        <taxon>rosids</taxon>
        <taxon>fabids</taxon>
        <taxon>Fabales</taxon>
        <taxon>Fabaceae</taxon>
        <taxon>Papilionoideae</taxon>
        <taxon>50 kb inversion clade</taxon>
        <taxon>NPAAA clade</taxon>
        <taxon>indigoferoid/millettioid clade</taxon>
        <taxon>Phaseoleae</taxon>
        <taxon>Mucuna</taxon>
    </lineage>
</organism>
<dbReference type="InterPro" id="IPR043502">
    <property type="entry name" value="DNA/RNA_pol_sf"/>
</dbReference>
<dbReference type="InterPro" id="IPR053134">
    <property type="entry name" value="RNA-dir_DNA_polymerase"/>
</dbReference>
<feature type="domain" description="Reverse transcriptase" evidence="1">
    <location>
        <begin position="69"/>
        <end position="184"/>
    </location>
</feature>
<name>A0A371GNQ1_MUCPR</name>
<dbReference type="InterPro" id="IPR043128">
    <property type="entry name" value="Rev_trsase/Diguanyl_cyclase"/>
</dbReference>